<dbReference type="InterPro" id="IPR014337">
    <property type="entry name" value="Ectoine_EhuB"/>
</dbReference>
<dbReference type="InterPro" id="IPR001638">
    <property type="entry name" value="Solute-binding_3/MltF_N"/>
</dbReference>
<evidence type="ECO:0000313" key="4">
    <source>
        <dbReference type="EMBL" id="GAA5529473.1"/>
    </source>
</evidence>
<name>A0ABP9X215_9CHLR</name>
<evidence type="ECO:0000256" key="1">
    <source>
        <dbReference type="ARBA" id="ARBA00022729"/>
    </source>
</evidence>
<dbReference type="RefSeq" id="WP_345723089.1">
    <property type="nucleotide sequence ID" value="NZ_BAABRU010000011.1"/>
</dbReference>
<dbReference type="PANTHER" id="PTHR35936:SF17">
    <property type="entry name" value="ARGININE-BINDING EXTRACELLULAR PROTEIN ARTP"/>
    <property type="match status" value="1"/>
</dbReference>
<evidence type="ECO:0000256" key="2">
    <source>
        <dbReference type="SAM" id="Phobius"/>
    </source>
</evidence>
<comment type="caution">
    <text evidence="4">The sequence shown here is derived from an EMBL/GenBank/DDBJ whole genome shotgun (WGS) entry which is preliminary data.</text>
</comment>
<reference evidence="4 5" key="1">
    <citation type="submission" date="2024-02" db="EMBL/GenBank/DDBJ databases">
        <title>Herpetosiphon gulosus NBRC 112829.</title>
        <authorList>
            <person name="Ichikawa N."/>
            <person name="Katano-Makiyama Y."/>
            <person name="Hidaka K."/>
        </authorList>
    </citation>
    <scope>NUCLEOTIDE SEQUENCE [LARGE SCALE GENOMIC DNA]</scope>
    <source>
        <strain evidence="4 5">NBRC 112829</strain>
    </source>
</reference>
<dbReference type="SMART" id="SM00062">
    <property type="entry name" value="PBPb"/>
    <property type="match status" value="1"/>
</dbReference>
<dbReference type="EMBL" id="BAABRU010000011">
    <property type="protein sequence ID" value="GAA5529473.1"/>
    <property type="molecule type" value="Genomic_DNA"/>
</dbReference>
<organism evidence="4 5">
    <name type="scientific">Herpetosiphon gulosus</name>
    <dbReference type="NCBI Taxonomy" id="1973496"/>
    <lineage>
        <taxon>Bacteria</taxon>
        <taxon>Bacillati</taxon>
        <taxon>Chloroflexota</taxon>
        <taxon>Chloroflexia</taxon>
        <taxon>Herpetosiphonales</taxon>
        <taxon>Herpetosiphonaceae</taxon>
        <taxon>Herpetosiphon</taxon>
    </lineage>
</organism>
<keyword evidence="5" id="KW-1185">Reference proteome</keyword>
<dbReference type="CDD" id="cd01002">
    <property type="entry name" value="PBP2_Ehub_like"/>
    <property type="match status" value="1"/>
</dbReference>
<gene>
    <name evidence="4" type="ORF">Hgul01_03283</name>
</gene>
<feature type="domain" description="Solute-binding protein family 3/N-terminal" evidence="3">
    <location>
        <begin position="40"/>
        <end position="266"/>
    </location>
</feature>
<dbReference type="Pfam" id="PF00497">
    <property type="entry name" value="SBP_bac_3"/>
    <property type="match status" value="1"/>
</dbReference>
<evidence type="ECO:0000313" key="5">
    <source>
        <dbReference type="Proteomes" id="UP001428290"/>
    </source>
</evidence>
<keyword evidence="2" id="KW-0472">Membrane</keyword>
<keyword evidence="1" id="KW-0732">Signal</keyword>
<dbReference type="Gene3D" id="3.40.190.10">
    <property type="entry name" value="Periplasmic binding protein-like II"/>
    <property type="match status" value="2"/>
</dbReference>
<evidence type="ECO:0000259" key="3">
    <source>
        <dbReference type="SMART" id="SM00062"/>
    </source>
</evidence>
<sequence length="291" mass="32092">MRRVWWGVAGLALIGMITALIWWLAKPLETTLERAQRTRMIRIGYAPEAPFSYRDPTGKVVGEEAAVITWVMQRLGVSQLEWVQTEWADLIPGLQAGRFDLIASGMFITCERAELLAFSQPTFALSPAMLVAKTNPLQIRSFADFRRPDRRLAVMRGAREAEIAQALGIVPEQLLFVPDVQTGLAAVLAGRADALALTDISIDLLVQQAPDQVERAIPFVPPIIDGNLSIGYGAFAMRHEDAHLRIAIDQQLIGFIGSDEHYGLIAPFGFSREQLPNRSTASLLQGCENDS</sequence>
<keyword evidence="2" id="KW-0812">Transmembrane</keyword>
<dbReference type="NCBIfam" id="TIGR02995">
    <property type="entry name" value="ectoine_ehuB"/>
    <property type="match status" value="1"/>
</dbReference>
<accession>A0ABP9X215</accession>
<keyword evidence="2" id="KW-1133">Transmembrane helix</keyword>
<dbReference type="SUPFAM" id="SSF53850">
    <property type="entry name" value="Periplasmic binding protein-like II"/>
    <property type="match status" value="1"/>
</dbReference>
<protein>
    <recommendedName>
        <fullName evidence="3">Solute-binding protein family 3/N-terminal domain-containing protein</fullName>
    </recommendedName>
</protein>
<dbReference type="PANTHER" id="PTHR35936">
    <property type="entry name" value="MEMBRANE-BOUND LYTIC MUREIN TRANSGLYCOSYLASE F"/>
    <property type="match status" value="1"/>
</dbReference>
<feature type="transmembrane region" description="Helical" evidence="2">
    <location>
        <begin position="6"/>
        <end position="25"/>
    </location>
</feature>
<proteinExistence type="predicted"/>
<dbReference type="Proteomes" id="UP001428290">
    <property type="component" value="Unassembled WGS sequence"/>
</dbReference>